<keyword evidence="5 7" id="KW-0472">Membrane</keyword>
<proteinExistence type="predicted"/>
<evidence type="ECO:0000256" key="4">
    <source>
        <dbReference type="ARBA" id="ARBA00022989"/>
    </source>
</evidence>
<keyword evidence="6" id="KW-0175">Coiled coil</keyword>
<keyword evidence="4 7" id="KW-1133">Transmembrane helix</keyword>
<gene>
    <name evidence="9" type="ORF">C5Q98_00625</name>
</gene>
<dbReference type="InterPro" id="IPR038766">
    <property type="entry name" value="Membrane_comp_ABC_pdt"/>
</dbReference>
<evidence type="ECO:0000259" key="8">
    <source>
        <dbReference type="Pfam" id="PF02687"/>
    </source>
</evidence>
<feature type="transmembrane region" description="Helical" evidence="7">
    <location>
        <begin position="737"/>
        <end position="763"/>
    </location>
</feature>
<feature type="transmembrane region" description="Helical" evidence="7">
    <location>
        <begin position="1090"/>
        <end position="1109"/>
    </location>
</feature>
<keyword evidence="2" id="KW-1003">Cell membrane</keyword>
<feature type="coiled-coil region" evidence="6">
    <location>
        <begin position="255"/>
        <end position="289"/>
    </location>
</feature>
<comment type="subcellular location">
    <subcellularLocation>
        <location evidence="1">Cell membrane</location>
        <topology evidence="1">Multi-pass membrane protein</topology>
    </subcellularLocation>
</comment>
<evidence type="ECO:0000256" key="2">
    <source>
        <dbReference type="ARBA" id="ARBA00022475"/>
    </source>
</evidence>
<dbReference type="EMBL" id="CP027226">
    <property type="protein sequence ID" value="AVM41823.1"/>
    <property type="molecule type" value="Genomic_DNA"/>
</dbReference>
<evidence type="ECO:0000256" key="7">
    <source>
        <dbReference type="SAM" id="Phobius"/>
    </source>
</evidence>
<feature type="transmembrane region" description="Helical" evidence="7">
    <location>
        <begin position="856"/>
        <end position="876"/>
    </location>
</feature>
<dbReference type="RefSeq" id="WP_106011811.1">
    <property type="nucleotide sequence ID" value="NZ_CP027226.1"/>
</dbReference>
<reference evidence="10" key="1">
    <citation type="submission" date="2018-02" db="EMBL/GenBank/DDBJ databases">
        <authorList>
            <person name="Holder M.E."/>
            <person name="Ajami N.J."/>
            <person name="Petrosino J.F."/>
        </authorList>
    </citation>
    <scope>NUCLEOTIDE SEQUENCE [LARGE SCALE GENOMIC DNA]</scope>
    <source>
        <strain evidence="10">CCUG 47711</strain>
    </source>
</reference>
<dbReference type="GO" id="GO:0005886">
    <property type="term" value="C:plasma membrane"/>
    <property type="evidence" value="ECO:0007669"/>
    <property type="project" value="UniProtKB-SubCell"/>
</dbReference>
<keyword evidence="3 7" id="KW-0812">Transmembrane</keyword>
<organism evidence="9 10">
    <name type="scientific">Fastidiosipila sanguinis</name>
    <dbReference type="NCBI Taxonomy" id="236753"/>
    <lineage>
        <taxon>Bacteria</taxon>
        <taxon>Bacillati</taxon>
        <taxon>Bacillota</taxon>
        <taxon>Clostridia</taxon>
        <taxon>Eubacteriales</taxon>
        <taxon>Oscillospiraceae</taxon>
        <taxon>Fastidiosipila</taxon>
    </lineage>
</organism>
<dbReference type="KEGG" id="fsa:C5Q98_00625"/>
<dbReference type="InterPro" id="IPR003838">
    <property type="entry name" value="ABC3_permease_C"/>
</dbReference>
<accession>A0A2S0KLA9</accession>
<name>A0A2S0KLA9_9FIRM</name>
<feature type="transmembrane region" description="Helical" evidence="7">
    <location>
        <begin position="783"/>
        <end position="803"/>
    </location>
</feature>
<feature type="coiled-coil region" evidence="6">
    <location>
        <begin position="325"/>
        <end position="563"/>
    </location>
</feature>
<evidence type="ECO:0000256" key="1">
    <source>
        <dbReference type="ARBA" id="ARBA00004651"/>
    </source>
</evidence>
<dbReference type="PANTHER" id="PTHR30287">
    <property type="entry name" value="MEMBRANE COMPONENT OF PREDICTED ABC SUPERFAMILY METABOLITE UPTAKE TRANSPORTER"/>
    <property type="match status" value="1"/>
</dbReference>
<dbReference type="Gene3D" id="1.10.287.1490">
    <property type="match status" value="1"/>
</dbReference>
<sequence>MKNKNSLKKSIKRSFKSSTARFLSIFLLMMIGSFALLGLKVTGPNMRKTGEKYFDQANLTDVTVIASMGIDSNDKLQMDKASGIRQKEYGYLKDVSINETDTAIRVLSQPKEISKYNIKEGSDLKNETDILLSVNLKDKYKLGEHITFIEKPGIDDNYVLKNHTYRVAGFVDSAEYISYVNMGPSQAGDGNLRGFAYVMDENFDSDYFMIARLRYDDTANLDPYSDEYREKIESHIDELNRLLNGQGDNRLASIKSNIQAEIDEGQAKIDDAKNQITENKKKLDDAKIKIVDGKEQLGDADNKLKNARVSLDSGKSTLDQKWNELQAAETKLDDGKSALVDAKDQLNNAYAQIEQGENDLASAKQTLTNKENELTNGKQQFAAAKAQYEQKKAEADANNEKLKAAETEFKQKTAKVNELLNGISEVESNIEILQTEIEQINAALSNPEIGETDKENLTKELLAKQENLEALKQKLSELNLIKALVLPPETEAKLKASKKELENKRAELNTAYEKLAAAKTELEEKQADIVTAEEKLDAGRATISQKEAELKQAQTDYQEGKASYESNLNLYNQKLNIYNQGISDWNSGSEELIEKETEYQRNLDKYNENVIKLEVKEQEYKDGLKEFDKKSKEADEKIKDGEAKIKDAKELIVSLEKPVYNVYTRREALGSSGYSIYTTIAGIVDKLSKIFPVFLYFVAALVTLTTMTRFVDEERINSGTLKALGYQDKDVIKKFTIYGFIAGILGTIFGVTLGHTLFPLIVYNAYGKYFSIPKINLDFYLNLTVISLILSLISSVLPAYIVAKKQLDDKPNDLLLPKPPAKGSNILLERITPIWNRMGFIQKVTARNIFRYKKRMFMTIFGVAGAATLLFAGFSVQRSIARIETTQFGEIINYDLIVAYNNIQSDNDKEKIKDLLESEQVNKYTGIQYEKVTKIAGDFNDKQEIKLLVSDDSDRVNEFIDLRERKSGKQINLSNDGAIISERLADITGIKIGDELTVQDEHKNDIKVRITEIAEMYAGHFMFMSDEYYEKAFGEKYEENAEIVSLTDDSLDNVNNVSALLMEIDGVEGVVSNTLIENQTNIVVTALNKIMLLIIVVASLLAIVILYNLTNINVQERIRELSTIKVLGFHDKEVTMYIYRETIFLTLIGILSGYVLGDILFRYILRVVPPAEIMFNPTLTWISFAIPLGIIGIVTIFLGRYVFRKLKHVDMLEALKSVD</sequence>
<feature type="domain" description="ABC3 transporter permease C-terminal" evidence="8">
    <location>
        <begin position="690"/>
        <end position="806"/>
    </location>
</feature>
<dbReference type="PANTHER" id="PTHR30287:SF1">
    <property type="entry name" value="INNER MEMBRANE PROTEIN"/>
    <property type="match status" value="1"/>
</dbReference>
<dbReference type="Proteomes" id="UP000237947">
    <property type="component" value="Chromosome"/>
</dbReference>
<feature type="transmembrane region" description="Helical" evidence="7">
    <location>
        <begin position="1142"/>
        <end position="1161"/>
    </location>
</feature>
<feature type="coiled-coil region" evidence="6">
    <location>
        <begin position="589"/>
        <end position="651"/>
    </location>
</feature>
<feature type="domain" description="ABC3 transporter permease C-terminal" evidence="8">
    <location>
        <begin position="1093"/>
        <end position="1204"/>
    </location>
</feature>
<feature type="transmembrane region" description="Helical" evidence="7">
    <location>
        <begin position="1181"/>
        <end position="1203"/>
    </location>
</feature>
<dbReference type="Pfam" id="PF02687">
    <property type="entry name" value="FtsX"/>
    <property type="match status" value="2"/>
</dbReference>
<feature type="transmembrane region" description="Helical" evidence="7">
    <location>
        <begin position="693"/>
        <end position="711"/>
    </location>
</feature>
<feature type="transmembrane region" description="Helical" evidence="7">
    <location>
        <begin position="20"/>
        <end position="39"/>
    </location>
</feature>
<evidence type="ECO:0000256" key="3">
    <source>
        <dbReference type="ARBA" id="ARBA00022692"/>
    </source>
</evidence>
<evidence type="ECO:0000256" key="6">
    <source>
        <dbReference type="SAM" id="Coils"/>
    </source>
</evidence>
<protein>
    <submittedName>
        <fullName evidence="9">ABC transporter permease</fullName>
    </submittedName>
</protein>
<dbReference type="OrthoDB" id="5137249at2"/>
<dbReference type="SUPFAM" id="SSF57997">
    <property type="entry name" value="Tropomyosin"/>
    <property type="match status" value="2"/>
</dbReference>
<keyword evidence="10" id="KW-1185">Reference proteome</keyword>
<evidence type="ECO:0000256" key="5">
    <source>
        <dbReference type="ARBA" id="ARBA00023136"/>
    </source>
</evidence>
<evidence type="ECO:0000313" key="10">
    <source>
        <dbReference type="Proteomes" id="UP000237947"/>
    </source>
</evidence>
<evidence type="ECO:0000313" key="9">
    <source>
        <dbReference type="EMBL" id="AVM41823.1"/>
    </source>
</evidence>
<dbReference type="AlphaFoldDB" id="A0A2S0KLA9"/>